<feature type="region of interest" description="Disordered" evidence="1">
    <location>
        <begin position="424"/>
        <end position="453"/>
    </location>
</feature>
<dbReference type="EMBL" id="WVTA01000021">
    <property type="protein sequence ID" value="KAK3197240.1"/>
    <property type="molecule type" value="Genomic_DNA"/>
</dbReference>
<feature type="region of interest" description="Disordered" evidence="1">
    <location>
        <begin position="354"/>
        <end position="383"/>
    </location>
</feature>
<evidence type="ECO:0000313" key="3">
    <source>
        <dbReference type="Proteomes" id="UP001280581"/>
    </source>
</evidence>
<reference evidence="2 3" key="1">
    <citation type="submission" date="2021-02" db="EMBL/GenBank/DDBJ databases">
        <title>Genome assembly of Pseudopithomyces chartarum.</title>
        <authorList>
            <person name="Jauregui R."/>
            <person name="Singh J."/>
            <person name="Voisey C."/>
        </authorList>
    </citation>
    <scope>NUCLEOTIDE SEQUENCE [LARGE SCALE GENOMIC DNA]</scope>
    <source>
        <strain evidence="2 3">AGR01</strain>
    </source>
</reference>
<organism evidence="2 3">
    <name type="scientific">Pseudopithomyces chartarum</name>
    <dbReference type="NCBI Taxonomy" id="1892770"/>
    <lineage>
        <taxon>Eukaryota</taxon>
        <taxon>Fungi</taxon>
        <taxon>Dikarya</taxon>
        <taxon>Ascomycota</taxon>
        <taxon>Pezizomycotina</taxon>
        <taxon>Dothideomycetes</taxon>
        <taxon>Pleosporomycetidae</taxon>
        <taxon>Pleosporales</taxon>
        <taxon>Massarineae</taxon>
        <taxon>Didymosphaeriaceae</taxon>
        <taxon>Pseudopithomyces</taxon>
    </lineage>
</organism>
<feature type="compositionally biased region" description="Polar residues" evidence="1">
    <location>
        <begin position="356"/>
        <end position="373"/>
    </location>
</feature>
<sequence length="453" mass="50384">MGLKDLWLKVPHVPFRTPNERERPPDRGLTTRIRSRVTKAVHAVHAHHGKDNRSEKVAEVAEDAEVVEDKEVVEVAEITEITHIPRFRSANRNAIYGGIRTSDGSLVVLNDDLSIPKIVVHPPSHNDRYTTSTEGIQSVYSESAPPMNQEQWFTPAPRGYYMTEEIKNRQSDDDKGSVFSFEEGDDQVPDLRTVGVHEIHQIKPLKINRKSVAQSEMAVFEYAEDPVEVVARESSIAPTRPLGHVIHELRSDDPSFQSKLGGVFPESDSDTHASLSSNSLLAEPSRFSIFAEDAMFDIDNMIEMYSSLTDLDDPYVDGPGASSKTAPIQRHNSVSTTSSSCYGDVIDPSIKVQRSYDASSNDMAPLSTETYLSPPSPDRSSRQLAARNYHRYPPRFDSLNPFQYSESEIAYLRAEQALLTSVGAIPPPIPERSPARLRARTTKPSLPDSTTGM</sequence>
<feature type="region of interest" description="Disordered" evidence="1">
    <location>
        <begin position="316"/>
        <end position="339"/>
    </location>
</feature>
<evidence type="ECO:0000256" key="1">
    <source>
        <dbReference type="SAM" id="MobiDB-lite"/>
    </source>
</evidence>
<feature type="compositionally biased region" description="Polar residues" evidence="1">
    <location>
        <begin position="442"/>
        <end position="453"/>
    </location>
</feature>
<dbReference type="Proteomes" id="UP001280581">
    <property type="component" value="Unassembled WGS sequence"/>
</dbReference>
<proteinExistence type="predicted"/>
<accession>A0AAN6LNM3</accession>
<name>A0AAN6LNM3_9PLEO</name>
<keyword evidence="3" id="KW-1185">Reference proteome</keyword>
<dbReference type="AlphaFoldDB" id="A0AAN6LNM3"/>
<gene>
    <name evidence="2" type="ORF">GRF29_1536g1116147</name>
</gene>
<feature type="compositionally biased region" description="Polar residues" evidence="1">
    <location>
        <begin position="322"/>
        <end position="339"/>
    </location>
</feature>
<protein>
    <submittedName>
        <fullName evidence="2">Uncharacterized protein</fullName>
    </submittedName>
</protein>
<comment type="caution">
    <text evidence="2">The sequence shown here is derived from an EMBL/GenBank/DDBJ whole genome shotgun (WGS) entry which is preliminary data.</text>
</comment>
<evidence type="ECO:0000313" key="2">
    <source>
        <dbReference type="EMBL" id="KAK3197240.1"/>
    </source>
</evidence>